<proteinExistence type="predicted"/>
<accession>A0A0A9J8P5</accession>
<reference evidence="1" key="1">
    <citation type="submission" date="2014-09" db="EMBL/GenBank/DDBJ databases">
        <authorList>
            <person name="Magalhaes I.L.F."/>
            <person name="Oliveira U."/>
            <person name="Santos F.R."/>
            <person name="Vidigal T.H.D.A."/>
            <person name="Brescovit A.D."/>
            <person name="Santos A.J."/>
        </authorList>
    </citation>
    <scope>NUCLEOTIDE SEQUENCE</scope>
    <source>
        <tissue evidence="1">Shoot tissue taken approximately 20 cm above the soil surface</tissue>
    </source>
</reference>
<dbReference type="AlphaFoldDB" id="A0A0A9J8P5"/>
<protein>
    <submittedName>
        <fullName evidence="1">Uncharacterized protein</fullName>
    </submittedName>
</protein>
<evidence type="ECO:0000313" key="1">
    <source>
        <dbReference type="EMBL" id="JAD14564.1"/>
    </source>
</evidence>
<reference evidence="1" key="2">
    <citation type="journal article" date="2015" name="Data Brief">
        <title>Shoot transcriptome of the giant reed, Arundo donax.</title>
        <authorList>
            <person name="Barrero R.A."/>
            <person name="Guerrero F.D."/>
            <person name="Moolhuijzen P."/>
            <person name="Goolsby J.A."/>
            <person name="Tidwell J."/>
            <person name="Bellgard S.E."/>
            <person name="Bellgard M.I."/>
        </authorList>
    </citation>
    <scope>NUCLEOTIDE SEQUENCE</scope>
    <source>
        <tissue evidence="1">Shoot tissue taken approximately 20 cm above the soil surface</tissue>
    </source>
</reference>
<sequence length="40" mass="4160">MANPSASSSFKCCPCPGRRGGCELDAAATIGTKLSREEKE</sequence>
<organism evidence="1">
    <name type="scientific">Arundo donax</name>
    <name type="common">Giant reed</name>
    <name type="synonym">Donax arundinaceus</name>
    <dbReference type="NCBI Taxonomy" id="35708"/>
    <lineage>
        <taxon>Eukaryota</taxon>
        <taxon>Viridiplantae</taxon>
        <taxon>Streptophyta</taxon>
        <taxon>Embryophyta</taxon>
        <taxon>Tracheophyta</taxon>
        <taxon>Spermatophyta</taxon>
        <taxon>Magnoliopsida</taxon>
        <taxon>Liliopsida</taxon>
        <taxon>Poales</taxon>
        <taxon>Poaceae</taxon>
        <taxon>PACMAD clade</taxon>
        <taxon>Arundinoideae</taxon>
        <taxon>Arundineae</taxon>
        <taxon>Arundo</taxon>
    </lineage>
</organism>
<dbReference type="EMBL" id="GBRH01283331">
    <property type="protein sequence ID" value="JAD14564.1"/>
    <property type="molecule type" value="Transcribed_RNA"/>
</dbReference>
<name>A0A0A9J8P5_ARUDO</name>